<accession>A0ABQ6BIC9</accession>
<feature type="active site" description="Nucleophile" evidence="7">
    <location>
        <position position="114"/>
    </location>
</feature>
<dbReference type="EMBL" id="BSOY01000014">
    <property type="protein sequence ID" value="GLS00962.1"/>
    <property type="molecule type" value="Genomic_DNA"/>
</dbReference>
<evidence type="ECO:0000256" key="10">
    <source>
        <dbReference type="RuleBase" id="RU000549"/>
    </source>
</evidence>
<comment type="function">
    <text evidence="7 11">Cleaves peptides in various proteins in a process that requires ATP hydrolysis. Has a chymotrypsin-like activity. Plays a major role in the degradation of misfolded proteins.</text>
</comment>
<evidence type="ECO:0000256" key="3">
    <source>
        <dbReference type="ARBA" id="ARBA00022670"/>
    </source>
</evidence>
<dbReference type="CDD" id="cd07017">
    <property type="entry name" value="S14_ClpP_2"/>
    <property type="match status" value="1"/>
</dbReference>
<evidence type="ECO:0000256" key="11">
    <source>
        <dbReference type="RuleBase" id="RU000550"/>
    </source>
</evidence>
<feature type="active site" evidence="7 9">
    <location>
        <position position="139"/>
    </location>
</feature>
<dbReference type="PANTHER" id="PTHR10381">
    <property type="entry name" value="ATP-DEPENDENT CLP PROTEASE PROTEOLYTIC SUBUNIT"/>
    <property type="match status" value="1"/>
</dbReference>
<protein>
    <recommendedName>
        <fullName evidence="7 12">ATP-dependent Clp protease proteolytic subunit</fullName>
        <ecNumber evidence="7 10">3.4.21.92</ecNumber>
    </recommendedName>
    <alternativeName>
        <fullName evidence="7">Endopeptidase Clp</fullName>
    </alternativeName>
</protein>
<dbReference type="PANTHER" id="PTHR10381:SF70">
    <property type="entry name" value="ATP-DEPENDENT CLP PROTEASE PROTEOLYTIC SUBUNIT"/>
    <property type="match status" value="1"/>
</dbReference>
<keyword evidence="2 7" id="KW-0963">Cytoplasm</keyword>
<keyword evidence="5 7" id="KW-0720">Serine protease</keyword>
<evidence type="ECO:0000256" key="8">
    <source>
        <dbReference type="PROSITE-ProRule" id="PRU10085"/>
    </source>
</evidence>
<feature type="active site" evidence="8">
    <location>
        <position position="114"/>
    </location>
</feature>
<dbReference type="Gene3D" id="3.90.226.10">
    <property type="entry name" value="2-enoyl-CoA Hydratase, Chain A, domain 1"/>
    <property type="match status" value="1"/>
</dbReference>
<dbReference type="PROSITE" id="PS00382">
    <property type="entry name" value="CLP_PROTEASE_HIS"/>
    <property type="match status" value="1"/>
</dbReference>
<dbReference type="NCBIfam" id="NF001368">
    <property type="entry name" value="PRK00277.1"/>
    <property type="match status" value="1"/>
</dbReference>
<dbReference type="Pfam" id="PF00574">
    <property type="entry name" value="CLP_protease"/>
    <property type="match status" value="1"/>
</dbReference>
<dbReference type="Proteomes" id="UP001156921">
    <property type="component" value="Unassembled WGS sequence"/>
</dbReference>
<dbReference type="InterPro" id="IPR023562">
    <property type="entry name" value="ClpP/TepA"/>
</dbReference>
<evidence type="ECO:0000256" key="1">
    <source>
        <dbReference type="ARBA" id="ARBA00007039"/>
    </source>
</evidence>
<comment type="subcellular location">
    <subcellularLocation>
        <location evidence="7">Cytoplasm</location>
    </subcellularLocation>
</comment>
<dbReference type="InterPro" id="IPR018215">
    <property type="entry name" value="ClpP_Ser_AS"/>
</dbReference>
<evidence type="ECO:0000256" key="2">
    <source>
        <dbReference type="ARBA" id="ARBA00022490"/>
    </source>
</evidence>
<dbReference type="PROSITE" id="PS00381">
    <property type="entry name" value="CLP_PROTEASE_SER"/>
    <property type="match status" value="1"/>
</dbReference>
<dbReference type="GO" id="GO:0008233">
    <property type="term" value="F:peptidase activity"/>
    <property type="evidence" value="ECO:0007669"/>
    <property type="project" value="UniProtKB-KW"/>
</dbReference>
<reference evidence="14" key="1">
    <citation type="journal article" date="2019" name="Int. J. Syst. Evol. Microbiol.">
        <title>The Global Catalogue of Microorganisms (GCM) 10K type strain sequencing project: providing services to taxonomists for standard genome sequencing and annotation.</title>
        <authorList>
            <consortium name="The Broad Institute Genomics Platform"/>
            <consortium name="The Broad Institute Genome Sequencing Center for Infectious Disease"/>
            <person name="Wu L."/>
            <person name="Ma J."/>
        </authorList>
    </citation>
    <scope>NUCLEOTIDE SEQUENCE [LARGE SCALE GENOMIC DNA]</scope>
    <source>
        <strain evidence="14">NBRC 110107</strain>
    </source>
</reference>
<dbReference type="HAMAP" id="MF_00444">
    <property type="entry name" value="ClpP"/>
    <property type="match status" value="1"/>
</dbReference>
<dbReference type="PRINTS" id="PR00127">
    <property type="entry name" value="CLPPROTEASEP"/>
</dbReference>
<evidence type="ECO:0000256" key="7">
    <source>
        <dbReference type="HAMAP-Rule" id="MF_00444"/>
    </source>
</evidence>
<dbReference type="EC" id="3.4.21.92" evidence="7 10"/>
<sequence length="220" mass="24637">MHPEKAEMRDPIELMNMNLVPMVVEQSSRGERAFDIFSRLLRERIIFLTGPFEDSMASLICAQLLFLESENPKKEISMYINSPGGQVSSALAIYDTMQYIRSPVSTVCMGMAASAGSLILTAGAAGQRVALPNARIMVHQPSGGFRGQASDIELHAADIRYTKRRLNEIYVHHTGRTYEEVEKTLDRDHFMSAEEAKAWGIVDHVYDRREQAESDGVKTV</sequence>
<evidence type="ECO:0000256" key="5">
    <source>
        <dbReference type="ARBA" id="ARBA00022825"/>
    </source>
</evidence>
<keyword evidence="4 7" id="KW-0378">Hydrolase</keyword>
<evidence type="ECO:0000256" key="12">
    <source>
        <dbReference type="RuleBase" id="RU003567"/>
    </source>
</evidence>
<evidence type="ECO:0000256" key="4">
    <source>
        <dbReference type="ARBA" id="ARBA00022801"/>
    </source>
</evidence>
<dbReference type="GO" id="GO:0006508">
    <property type="term" value="P:proteolysis"/>
    <property type="evidence" value="ECO:0007669"/>
    <property type="project" value="UniProtKB-KW"/>
</dbReference>
<proteinExistence type="inferred from homology"/>
<name>A0ABQ6BIC9_9CAUL</name>
<dbReference type="SUPFAM" id="SSF52096">
    <property type="entry name" value="ClpP/crotonase"/>
    <property type="match status" value="1"/>
</dbReference>
<organism evidence="13 14">
    <name type="scientific">Brevundimonas denitrificans</name>
    <dbReference type="NCBI Taxonomy" id="1443434"/>
    <lineage>
        <taxon>Bacteria</taxon>
        <taxon>Pseudomonadati</taxon>
        <taxon>Pseudomonadota</taxon>
        <taxon>Alphaproteobacteria</taxon>
        <taxon>Caulobacterales</taxon>
        <taxon>Caulobacteraceae</taxon>
        <taxon>Brevundimonas</taxon>
    </lineage>
</organism>
<keyword evidence="14" id="KW-1185">Reference proteome</keyword>
<dbReference type="InterPro" id="IPR033135">
    <property type="entry name" value="ClpP_His_AS"/>
</dbReference>
<comment type="caution">
    <text evidence="13">The sequence shown here is derived from an EMBL/GenBank/DDBJ whole genome shotgun (WGS) entry which is preliminary data.</text>
</comment>
<evidence type="ECO:0000256" key="6">
    <source>
        <dbReference type="ARBA" id="ARBA00034021"/>
    </source>
</evidence>
<dbReference type="NCBIfam" id="NF009205">
    <property type="entry name" value="PRK12553.1"/>
    <property type="match status" value="1"/>
</dbReference>
<dbReference type="InterPro" id="IPR029045">
    <property type="entry name" value="ClpP/crotonase-like_dom_sf"/>
</dbReference>
<comment type="subunit">
    <text evidence="7">Fourteen ClpP subunits assemble into 2 heptameric rings which stack back to back to give a disk-like structure with a central cavity, resembling the structure of eukaryotic proteasomes.</text>
</comment>
<comment type="similarity">
    <text evidence="1 7 12">Belongs to the peptidase S14 family.</text>
</comment>
<keyword evidence="3 7" id="KW-0645">Protease</keyword>
<evidence type="ECO:0000256" key="9">
    <source>
        <dbReference type="PROSITE-ProRule" id="PRU10086"/>
    </source>
</evidence>
<evidence type="ECO:0000313" key="13">
    <source>
        <dbReference type="EMBL" id="GLS00962.1"/>
    </source>
</evidence>
<evidence type="ECO:0000313" key="14">
    <source>
        <dbReference type="Proteomes" id="UP001156921"/>
    </source>
</evidence>
<comment type="catalytic activity">
    <reaction evidence="6 7 9">
        <text>Hydrolysis of proteins to small peptides in the presence of ATP and magnesium. alpha-casein is the usual test substrate. In the absence of ATP, only oligopeptides shorter than five residues are hydrolyzed (such as succinyl-Leu-Tyr-|-NHMec, and Leu-Tyr-Leu-|-Tyr-Trp, in which cleavage of the -Tyr-|-Leu- and -Tyr-|-Trp bonds also occurs).</text>
        <dbReference type="EC" id="3.4.21.92"/>
    </reaction>
</comment>
<gene>
    <name evidence="7 13" type="primary">clpP</name>
    <name evidence="13" type="ORF">GCM10007859_09720</name>
</gene>
<dbReference type="InterPro" id="IPR001907">
    <property type="entry name" value="ClpP"/>
</dbReference>